<evidence type="ECO:0000313" key="2">
    <source>
        <dbReference type="Proteomes" id="UP000182190"/>
    </source>
</evidence>
<keyword evidence="2" id="KW-1185">Reference proteome</keyword>
<dbReference type="AlphaFoldDB" id="A0A7Z9BI04"/>
<gene>
    <name evidence="1" type="ORF">PL9631_1090016</name>
</gene>
<proteinExistence type="predicted"/>
<dbReference type="Proteomes" id="UP000182190">
    <property type="component" value="Unassembled WGS sequence"/>
</dbReference>
<organism evidence="1 2">
    <name type="scientific">Planktothrix paucivesiculata PCC 9631</name>
    <dbReference type="NCBI Taxonomy" id="671071"/>
    <lineage>
        <taxon>Bacteria</taxon>
        <taxon>Bacillati</taxon>
        <taxon>Cyanobacteriota</taxon>
        <taxon>Cyanophyceae</taxon>
        <taxon>Oscillatoriophycideae</taxon>
        <taxon>Oscillatoriales</taxon>
        <taxon>Microcoleaceae</taxon>
        <taxon>Planktothrix</taxon>
    </lineage>
</organism>
<evidence type="ECO:0000313" key="1">
    <source>
        <dbReference type="EMBL" id="VXD14379.1"/>
    </source>
</evidence>
<accession>A0A7Z9BI04</accession>
<name>A0A7Z9BI04_9CYAN</name>
<dbReference type="EMBL" id="CZCS02000012">
    <property type="protein sequence ID" value="VXD14379.1"/>
    <property type="molecule type" value="Genomic_DNA"/>
</dbReference>
<sequence>MITRMNQAHFDSWALNRIRFYLDKIIYFCQTVLGNLETISHSNYHHKLMDETEKSEIINLVVGLNQWSMQMTDVLSSDSFNNYVQQFCEGLFVRLRFNDFEEYQSA</sequence>
<comment type="caution">
    <text evidence="1">The sequence shown here is derived from an EMBL/GenBank/DDBJ whole genome shotgun (WGS) entry which is preliminary data.</text>
</comment>
<protein>
    <submittedName>
        <fullName evidence="1">Uncharacterized protein</fullName>
    </submittedName>
</protein>
<reference evidence="1" key="1">
    <citation type="submission" date="2019-10" db="EMBL/GenBank/DDBJ databases">
        <authorList>
            <consortium name="Genoscope - CEA"/>
            <person name="William W."/>
        </authorList>
    </citation>
    <scope>NUCLEOTIDE SEQUENCE [LARGE SCALE GENOMIC DNA]</scope>
    <source>
        <strain evidence="1">BBR_PRJEB10994</strain>
    </source>
</reference>